<dbReference type="Proteomes" id="UP000198625">
    <property type="component" value="Unassembled WGS sequence"/>
</dbReference>
<dbReference type="SMART" id="SM00862">
    <property type="entry name" value="Trans_reg_C"/>
    <property type="match status" value="1"/>
</dbReference>
<dbReference type="SUPFAM" id="SSF52172">
    <property type="entry name" value="CheY-like"/>
    <property type="match status" value="1"/>
</dbReference>
<evidence type="ECO:0000256" key="9">
    <source>
        <dbReference type="PROSITE-ProRule" id="PRU01091"/>
    </source>
</evidence>
<dbReference type="InterPro" id="IPR039420">
    <property type="entry name" value="WalR-like"/>
</dbReference>
<dbReference type="Pfam" id="PF00486">
    <property type="entry name" value="Trans_reg_C"/>
    <property type="match status" value="1"/>
</dbReference>
<evidence type="ECO:0000256" key="8">
    <source>
        <dbReference type="PROSITE-ProRule" id="PRU00169"/>
    </source>
</evidence>
<feature type="domain" description="OmpR/PhoB-type" evidence="11">
    <location>
        <begin position="129"/>
        <end position="228"/>
    </location>
</feature>
<evidence type="ECO:0000259" key="11">
    <source>
        <dbReference type="PROSITE" id="PS51755"/>
    </source>
</evidence>
<dbReference type="InterPro" id="IPR016032">
    <property type="entry name" value="Sig_transdc_resp-reg_C-effctor"/>
</dbReference>
<evidence type="ECO:0000256" key="6">
    <source>
        <dbReference type="ARBA" id="ARBA00023163"/>
    </source>
</evidence>
<proteinExistence type="predicted"/>
<keyword evidence="5 9" id="KW-0238">DNA-binding</keyword>
<keyword evidence="6" id="KW-0804">Transcription</keyword>
<dbReference type="Gene3D" id="6.10.250.690">
    <property type="match status" value="1"/>
</dbReference>
<evidence type="ECO:0000313" key="12">
    <source>
        <dbReference type="EMBL" id="SDZ04695.1"/>
    </source>
</evidence>
<dbReference type="STRING" id="415015.SAMN05660462_01655"/>
<accession>A0A1H3PV23</accession>
<evidence type="ECO:0000256" key="7">
    <source>
        <dbReference type="ARBA" id="ARBA00024867"/>
    </source>
</evidence>
<evidence type="ECO:0000256" key="3">
    <source>
        <dbReference type="ARBA" id="ARBA00023012"/>
    </source>
</evidence>
<dbReference type="GO" id="GO:0000976">
    <property type="term" value="F:transcription cis-regulatory region binding"/>
    <property type="evidence" value="ECO:0007669"/>
    <property type="project" value="TreeGrafter"/>
</dbReference>
<keyword evidence="3" id="KW-0902">Two-component regulatory system</keyword>
<dbReference type="EMBL" id="FNQE01000016">
    <property type="protein sequence ID" value="SDZ04695.1"/>
    <property type="molecule type" value="Genomic_DNA"/>
</dbReference>
<evidence type="ECO:0000256" key="5">
    <source>
        <dbReference type="ARBA" id="ARBA00023125"/>
    </source>
</evidence>
<dbReference type="PROSITE" id="PS50110">
    <property type="entry name" value="RESPONSE_REGULATORY"/>
    <property type="match status" value="1"/>
</dbReference>
<comment type="function">
    <text evidence="7">May play the central regulatory role in sporulation. It may be an element of the effector pathway responsible for the activation of sporulation genes in response to nutritional stress. Spo0A may act in concert with spo0H (a sigma factor) to control the expression of some genes that are critical to the sporulation process.</text>
</comment>
<sequence length="229" mass="26540">MHNTKNILVVDDEAQITEVIKAYLQKENYNVYTAHNGQDAMNIFNRESIDFIVLDLMLPDLSGEEICKRIRVKSTVPILMLTAKAEEEDRVTGLYLGADDYLVKPFSPKELVARIKAIFRRTEKDFIKAEIIEFKDGDLSVDINKMELYKKGVQRELTPTEFKLAATLMQNPSKVFSREELIEKVLGYDYEGYDRTIDTHIKNIRQKIEDENNKYIHTVYGVGYKFVGE</sequence>
<feature type="domain" description="Response regulatory" evidence="10">
    <location>
        <begin position="6"/>
        <end position="119"/>
    </location>
</feature>
<gene>
    <name evidence="12" type="ORF">SAMN05660462_01655</name>
</gene>
<dbReference type="CDD" id="cd00383">
    <property type="entry name" value="trans_reg_C"/>
    <property type="match status" value="1"/>
</dbReference>
<dbReference type="PROSITE" id="PS51755">
    <property type="entry name" value="OMPR_PHOB"/>
    <property type="match status" value="1"/>
</dbReference>
<dbReference type="PANTHER" id="PTHR48111:SF73">
    <property type="entry name" value="ALKALINE PHOSPHATASE SYNTHESIS TRANSCRIPTIONAL REGULATORY PROTEIN PHOP"/>
    <property type="match status" value="1"/>
</dbReference>
<dbReference type="Pfam" id="PF00072">
    <property type="entry name" value="Response_reg"/>
    <property type="match status" value="1"/>
</dbReference>
<keyword evidence="4" id="KW-0805">Transcription regulation</keyword>
<dbReference type="SUPFAM" id="SSF46894">
    <property type="entry name" value="C-terminal effector domain of the bipartite response regulators"/>
    <property type="match status" value="1"/>
</dbReference>
<dbReference type="GO" id="GO:0032993">
    <property type="term" value="C:protein-DNA complex"/>
    <property type="evidence" value="ECO:0007669"/>
    <property type="project" value="TreeGrafter"/>
</dbReference>
<evidence type="ECO:0000259" key="10">
    <source>
        <dbReference type="PROSITE" id="PS50110"/>
    </source>
</evidence>
<dbReference type="InterPro" id="IPR011006">
    <property type="entry name" value="CheY-like_superfamily"/>
</dbReference>
<protein>
    <recommendedName>
        <fullName evidence="1">Stage 0 sporulation protein A homolog</fullName>
    </recommendedName>
</protein>
<evidence type="ECO:0000256" key="4">
    <source>
        <dbReference type="ARBA" id="ARBA00023015"/>
    </source>
</evidence>
<evidence type="ECO:0000256" key="1">
    <source>
        <dbReference type="ARBA" id="ARBA00018672"/>
    </source>
</evidence>
<evidence type="ECO:0000256" key="2">
    <source>
        <dbReference type="ARBA" id="ARBA00022553"/>
    </source>
</evidence>
<dbReference type="GO" id="GO:0005829">
    <property type="term" value="C:cytosol"/>
    <property type="evidence" value="ECO:0007669"/>
    <property type="project" value="TreeGrafter"/>
</dbReference>
<dbReference type="InterPro" id="IPR036388">
    <property type="entry name" value="WH-like_DNA-bd_sf"/>
</dbReference>
<feature type="modified residue" description="4-aspartylphosphate" evidence="8">
    <location>
        <position position="55"/>
    </location>
</feature>
<dbReference type="InterPro" id="IPR001789">
    <property type="entry name" value="Sig_transdc_resp-reg_receiver"/>
</dbReference>
<dbReference type="AlphaFoldDB" id="A0A1H3PV23"/>
<dbReference type="SMART" id="SM00448">
    <property type="entry name" value="REC"/>
    <property type="match status" value="1"/>
</dbReference>
<evidence type="ECO:0000313" key="13">
    <source>
        <dbReference type="Proteomes" id="UP000198625"/>
    </source>
</evidence>
<dbReference type="Gene3D" id="1.10.10.10">
    <property type="entry name" value="Winged helix-like DNA-binding domain superfamily/Winged helix DNA-binding domain"/>
    <property type="match status" value="1"/>
</dbReference>
<dbReference type="Gene3D" id="3.40.50.2300">
    <property type="match status" value="1"/>
</dbReference>
<keyword evidence="2 8" id="KW-0597">Phosphoprotein</keyword>
<reference evidence="12 13" key="1">
    <citation type="submission" date="2016-10" db="EMBL/GenBank/DDBJ databases">
        <authorList>
            <person name="de Groot N.N."/>
        </authorList>
    </citation>
    <scope>NUCLEOTIDE SEQUENCE [LARGE SCALE GENOMIC DNA]</scope>
    <source>
        <strain evidence="12 13">DSM 21650</strain>
    </source>
</reference>
<organism evidence="12 13">
    <name type="scientific">Proteiniborus ethanoligenes</name>
    <dbReference type="NCBI Taxonomy" id="415015"/>
    <lineage>
        <taxon>Bacteria</taxon>
        <taxon>Bacillati</taxon>
        <taxon>Bacillota</taxon>
        <taxon>Clostridia</taxon>
        <taxon>Eubacteriales</taxon>
        <taxon>Proteiniborus</taxon>
    </lineage>
</organism>
<dbReference type="OrthoDB" id="9802426at2"/>
<dbReference type="InterPro" id="IPR001867">
    <property type="entry name" value="OmpR/PhoB-type_DNA-bd"/>
</dbReference>
<dbReference type="FunFam" id="1.10.10.10:FF:000018">
    <property type="entry name" value="DNA-binding response regulator ResD"/>
    <property type="match status" value="1"/>
</dbReference>
<dbReference type="GO" id="GO:0000156">
    <property type="term" value="F:phosphorelay response regulator activity"/>
    <property type="evidence" value="ECO:0007669"/>
    <property type="project" value="TreeGrafter"/>
</dbReference>
<feature type="DNA-binding region" description="OmpR/PhoB-type" evidence="9">
    <location>
        <begin position="129"/>
        <end position="228"/>
    </location>
</feature>
<keyword evidence="13" id="KW-1185">Reference proteome</keyword>
<dbReference type="RefSeq" id="WP_091729741.1">
    <property type="nucleotide sequence ID" value="NZ_FNQE01000016.1"/>
</dbReference>
<dbReference type="GO" id="GO:0006355">
    <property type="term" value="P:regulation of DNA-templated transcription"/>
    <property type="evidence" value="ECO:0007669"/>
    <property type="project" value="InterPro"/>
</dbReference>
<dbReference type="PANTHER" id="PTHR48111">
    <property type="entry name" value="REGULATOR OF RPOS"/>
    <property type="match status" value="1"/>
</dbReference>
<dbReference type="FunFam" id="3.40.50.2300:FF:000001">
    <property type="entry name" value="DNA-binding response regulator PhoB"/>
    <property type="match status" value="1"/>
</dbReference>
<name>A0A1H3PV23_9FIRM</name>